<accession>A0A840ID54</accession>
<name>A0A840ID54_9ACTN</name>
<protein>
    <submittedName>
        <fullName evidence="2">Putative membrane protein</fullName>
    </submittedName>
</protein>
<comment type="caution">
    <text evidence="2">The sequence shown here is derived from an EMBL/GenBank/DDBJ whole genome shotgun (WGS) entry which is preliminary data.</text>
</comment>
<organism evidence="2 3">
    <name type="scientific">Conexibacter arvalis</name>
    <dbReference type="NCBI Taxonomy" id="912552"/>
    <lineage>
        <taxon>Bacteria</taxon>
        <taxon>Bacillati</taxon>
        <taxon>Actinomycetota</taxon>
        <taxon>Thermoleophilia</taxon>
        <taxon>Solirubrobacterales</taxon>
        <taxon>Conexibacteraceae</taxon>
        <taxon>Conexibacter</taxon>
    </lineage>
</organism>
<gene>
    <name evidence="2" type="ORF">BDZ31_002375</name>
</gene>
<keyword evidence="1" id="KW-0812">Transmembrane</keyword>
<evidence type="ECO:0000313" key="2">
    <source>
        <dbReference type="EMBL" id="MBB4662789.1"/>
    </source>
</evidence>
<feature type="transmembrane region" description="Helical" evidence="1">
    <location>
        <begin position="87"/>
        <end position="106"/>
    </location>
</feature>
<dbReference type="Pfam" id="PF08592">
    <property type="entry name" value="Anthrone_oxy"/>
    <property type="match status" value="1"/>
</dbReference>
<keyword evidence="1" id="KW-1133">Transmembrane helix</keyword>
<feature type="transmembrane region" description="Helical" evidence="1">
    <location>
        <begin position="141"/>
        <end position="160"/>
    </location>
</feature>
<keyword evidence="1" id="KW-0472">Membrane</keyword>
<evidence type="ECO:0000256" key="1">
    <source>
        <dbReference type="SAM" id="Phobius"/>
    </source>
</evidence>
<keyword evidence="3" id="KW-1185">Reference proteome</keyword>
<reference evidence="2 3" key="1">
    <citation type="submission" date="2020-08" db="EMBL/GenBank/DDBJ databases">
        <title>Genomic Encyclopedia of Archaeal and Bacterial Type Strains, Phase II (KMG-II): from individual species to whole genera.</title>
        <authorList>
            <person name="Goeker M."/>
        </authorList>
    </citation>
    <scope>NUCLEOTIDE SEQUENCE [LARGE SCALE GENOMIC DNA]</scope>
    <source>
        <strain evidence="2 3">DSM 23288</strain>
    </source>
</reference>
<dbReference type="RefSeq" id="WP_183342239.1">
    <property type="nucleotide sequence ID" value="NZ_JACHNU010000002.1"/>
</dbReference>
<evidence type="ECO:0000313" key="3">
    <source>
        <dbReference type="Proteomes" id="UP000585272"/>
    </source>
</evidence>
<dbReference type="InterPro" id="IPR013901">
    <property type="entry name" value="Anthrone_oxy"/>
</dbReference>
<dbReference type="AlphaFoldDB" id="A0A840ID54"/>
<dbReference type="EMBL" id="JACHNU010000002">
    <property type="protein sequence ID" value="MBB4662789.1"/>
    <property type="molecule type" value="Genomic_DNA"/>
</dbReference>
<sequence length="161" mass="16555">MSAPLQAATVATALACGLVAGVFFAFSTFVMRALERQPGTQGMAAMQEINRTVINPWFMVAFAGGAVACVALAVVAVMRWGEAGSPWLLAGGVVYAVGCFGVTVAANVPLNDRLERVAPGAADAAGRWSAYVTEWTAWNHLRTVAALAAAALLCVALLAGD</sequence>
<feature type="transmembrane region" description="Helical" evidence="1">
    <location>
        <begin position="12"/>
        <end position="34"/>
    </location>
</feature>
<dbReference type="Proteomes" id="UP000585272">
    <property type="component" value="Unassembled WGS sequence"/>
</dbReference>
<feature type="transmembrane region" description="Helical" evidence="1">
    <location>
        <begin position="54"/>
        <end position="75"/>
    </location>
</feature>
<proteinExistence type="predicted"/>